<dbReference type="EC" id="2.3.2.27" evidence="9"/>
<keyword evidence="7 9" id="KW-0862">Zinc</keyword>
<protein>
    <recommendedName>
        <fullName evidence="9">E3 ubiquitin-protein ligase</fullName>
        <ecNumber evidence="9">2.3.2.27</ecNumber>
    </recommendedName>
</protein>
<dbReference type="InterPro" id="IPR001841">
    <property type="entry name" value="Znf_RING"/>
</dbReference>
<reference evidence="12" key="2">
    <citation type="submission" date="2025-08" db="UniProtKB">
        <authorList>
            <consortium name="Ensembl"/>
        </authorList>
    </citation>
    <scope>IDENTIFICATION</scope>
</reference>
<evidence type="ECO:0000313" key="13">
    <source>
        <dbReference type="Proteomes" id="UP000472271"/>
    </source>
</evidence>
<comment type="subcellular location">
    <subcellularLocation>
        <location evidence="9">Cytoplasm</location>
    </subcellularLocation>
</comment>
<comment type="pathway">
    <text evidence="2 9">Protein modification; protein ubiquitination.</text>
</comment>
<feature type="region of interest" description="Disordered" evidence="10">
    <location>
        <begin position="239"/>
        <end position="263"/>
    </location>
</feature>
<accession>A0A672ZK79</accession>
<proteinExistence type="inferred from homology"/>
<evidence type="ECO:0000256" key="1">
    <source>
        <dbReference type="ARBA" id="ARBA00000900"/>
    </source>
</evidence>
<keyword evidence="9" id="KW-0963">Cytoplasm</keyword>
<comment type="similarity">
    <text evidence="3 9">Belongs to the Deltex family.</text>
</comment>
<dbReference type="GO" id="GO:0007219">
    <property type="term" value="P:Notch signaling pathway"/>
    <property type="evidence" value="ECO:0007669"/>
    <property type="project" value="InterPro"/>
</dbReference>
<evidence type="ECO:0000256" key="4">
    <source>
        <dbReference type="ARBA" id="ARBA00022679"/>
    </source>
</evidence>
<dbReference type="Gene3D" id="3.30.40.10">
    <property type="entry name" value="Zinc/RING finger domain, C3HC4 (zinc finger)"/>
    <property type="match status" value="1"/>
</dbReference>
<keyword evidence="6 8" id="KW-0863">Zinc-finger</keyword>
<reference evidence="12" key="3">
    <citation type="submission" date="2025-09" db="UniProtKB">
        <authorList>
            <consortium name="Ensembl"/>
        </authorList>
    </citation>
    <scope>IDENTIFICATION</scope>
</reference>
<evidence type="ECO:0000256" key="6">
    <source>
        <dbReference type="ARBA" id="ARBA00022771"/>
    </source>
</evidence>
<evidence type="ECO:0000256" key="5">
    <source>
        <dbReference type="ARBA" id="ARBA00022723"/>
    </source>
</evidence>
<dbReference type="CDD" id="cd09633">
    <property type="entry name" value="Deltex_C"/>
    <property type="match status" value="1"/>
</dbReference>
<dbReference type="Gene3D" id="3.30.390.130">
    <property type="match status" value="1"/>
</dbReference>
<dbReference type="Pfam" id="PF18102">
    <property type="entry name" value="DTC"/>
    <property type="match status" value="1"/>
</dbReference>
<dbReference type="UniPathway" id="UPA00143"/>
<dbReference type="Pfam" id="PF13923">
    <property type="entry name" value="zf-C3HC4_2"/>
    <property type="match status" value="1"/>
</dbReference>
<dbReference type="InterPro" id="IPR039396">
    <property type="entry name" value="Deltex_C"/>
</dbReference>
<dbReference type="InterPro" id="IPR039398">
    <property type="entry name" value="Deltex_fam"/>
</dbReference>
<dbReference type="GO" id="GO:0005737">
    <property type="term" value="C:cytoplasm"/>
    <property type="evidence" value="ECO:0007669"/>
    <property type="project" value="UniProtKB-SubCell"/>
</dbReference>
<evidence type="ECO:0000256" key="3">
    <source>
        <dbReference type="ARBA" id="ARBA00009413"/>
    </source>
</evidence>
<feature type="domain" description="RING-type" evidence="11">
    <location>
        <begin position="267"/>
        <end position="306"/>
    </location>
</feature>
<comment type="catalytic activity">
    <reaction evidence="1 9">
        <text>S-ubiquitinyl-[E2 ubiquitin-conjugating enzyme]-L-cysteine + [acceptor protein]-L-lysine = [E2 ubiquitin-conjugating enzyme]-L-cysteine + N(6)-ubiquitinyl-[acceptor protein]-L-lysine.</text>
        <dbReference type="EC" id="2.3.2.27"/>
    </reaction>
</comment>
<dbReference type="FunFam" id="3.30.390.130:FF:000001">
    <property type="entry name" value="Probable E3 ubiquitin-protein ligase DTX3"/>
    <property type="match status" value="1"/>
</dbReference>
<dbReference type="FunCoup" id="A0A672ZK79">
    <property type="interactions" value="58"/>
</dbReference>
<dbReference type="GO" id="GO:0061630">
    <property type="term" value="F:ubiquitin protein ligase activity"/>
    <property type="evidence" value="ECO:0007669"/>
    <property type="project" value="UniProtKB-UniRule"/>
</dbReference>
<organism evidence="12 13">
    <name type="scientific">Sphaeramia orbicularis</name>
    <name type="common">orbiculate cardinalfish</name>
    <dbReference type="NCBI Taxonomy" id="375764"/>
    <lineage>
        <taxon>Eukaryota</taxon>
        <taxon>Metazoa</taxon>
        <taxon>Chordata</taxon>
        <taxon>Craniata</taxon>
        <taxon>Vertebrata</taxon>
        <taxon>Euteleostomi</taxon>
        <taxon>Actinopterygii</taxon>
        <taxon>Neopterygii</taxon>
        <taxon>Teleostei</taxon>
        <taxon>Neoteleostei</taxon>
        <taxon>Acanthomorphata</taxon>
        <taxon>Gobiaria</taxon>
        <taxon>Kurtiformes</taxon>
        <taxon>Apogonoidei</taxon>
        <taxon>Apogonidae</taxon>
        <taxon>Apogoninae</taxon>
        <taxon>Sphaeramia</taxon>
    </lineage>
</organism>
<dbReference type="InterPro" id="IPR039399">
    <property type="entry name" value="Deltex_C_sf"/>
</dbReference>
<evidence type="ECO:0000256" key="2">
    <source>
        <dbReference type="ARBA" id="ARBA00004906"/>
    </source>
</evidence>
<evidence type="ECO:0000256" key="7">
    <source>
        <dbReference type="ARBA" id="ARBA00022833"/>
    </source>
</evidence>
<reference evidence="12" key="1">
    <citation type="submission" date="2019-06" db="EMBL/GenBank/DDBJ databases">
        <authorList>
            <consortium name="Wellcome Sanger Institute Data Sharing"/>
        </authorList>
    </citation>
    <scope>NUCLEOTIDE SEQUENCE [LARGE SCALE GENOMIC DNA]</scope>
</reference>
<keyword evidence="4 9" id="KW-0808">Transferase</keyword>
<dbReference type="SUPFAM" id="SSF57850">
    <property type="entry name" value="RING/U-box"/>
    <property type="match status" value="1"/>
</dbReference>
<evidence type="ECO:0000259" key="11">
    <source>
        <dbReference type="PROSITE" id="PS50089"/>
    </source>
</evidence>
<dbReference type="GO" id="GO:0008270">
    <property type="term" value="F:zinc ion binding"/>
    <property type="evidence" value="ECO:0007669"/>
    <property type="project" value="UniProtKB-KW"/>
</dbReference>
<name>A0A672ZK79_9TELE</name>
<evidence type="ECO:0000313" key="12">
    <source>
        <dbReference type="Ensembl" id="ENSSORP00005016883.1"/>
    </source>
</evidence>
<dbReference type="InterPro" id="IPR017907">
    <property type="entry name" value="Znf_RING_CS"/>
</dbReference>
<dbReference type="AlphaFoldDB" id="A0A672ZK79"/>
<dbReference type="PANTHER" id="PTHR12622">
    <property type="entry name" value="DELTEX-RELATED"/>
    <property type="match status" value="1"/>
</dbReference>
<dbReference type="PROSITE" id="PS00518">
    <property type="entry name" value="ZF_RING_1"/>
    <property type="match status" value="1"/>
</dbReference>
<sequence>MEVIKGSAVICITLLCLYMWYMDTFYQVITDLTVIVAEAGYKDPGRLRKILKDYKPQKQGSSYKISGTYDDITNLYIRLSAAKINTPEKIQQPEKPCPAHVQSVDVRGFVMAYIEQKRTAALKQILGNSCRIETRRDSSPGGEVKVTFKPLHSDVRAVQVDFVRQRFITFYQRTASDLQVISVPHDHQDLQRRFPELLFKPSTNKHQLTVTGPFVHVSKLKDFMQNKSHVQNMHKVSPMHKAAVNRPTRTLSDPLPTQSKDPEDESCPICMETIVQSAKETLRCKHSFCKDCLRKAFEYKAVCPTCGQIYGTLTGTQPEGGRMDVTTDPSALPGYEQYGTITIHYRIPGGIQKEEHPNPGHPYDGVLRTAYLPDCTEGRNILKLLKQAFDQRLIFTVGRSSTSGRNNTVTWNDIHHKTSKHGGPTCYGYPDPEYLSRVREELKIKGIQ</sequence>
<dbReference type="GO" id="GO:0016567">
    <property type="term" value="P:protein ubiquitination"/>
    <property type="evidence" value="ECO:0007669"/>
    <property type="project" value="UniProtKB-UniRule"/>
</dbReference>
<dbReference type="InterPro" id="IPR013083">
    <property type="entry name" value="Znf_RING/FYVE/PHD"/>
</dbReference>
<keyword evidence="5 9" id="KW-0479">Metal-binding</keyword>
<dbReference type="Proteomes" id="UP000472271">
    <property type="component" value="Chromosome 9"/>
</dbReference>
<evidence type="ECO:0000256" key="10">
    <source>
        <dbReference type="SAM" id="MobiDB-lite"/>
    </source>
</evidence>
<dbReference type="SMART" id="SM00184">
    <property type="entry name" value="RING"/>
    <property type="match status" value="1"/>
</dbReference>
<feature type="compositionally biased region" description="Polar residues" evidence="10">
    <location>
        <begin position="247"/>
        <end position="259"/>
    </location>
</feature>
<dbReference type="Ensembl" id="ENSSORT00005017396.1">
    <property type="protein sequence ID" value="ENSSORP00005016883.1"/>
    <property type="gene ID" value="ENSSORG00005008524.1"/>
</dbReference>
<dbReference type="PROSITE" id="PS50089">
    <property type="entry name" value="ZF_RING_2"/>
    <property type="match status" value="1"/>
</dbReference>
<dbReference type="InParanoid" id="A0A672ZK79"/>
<keyword evidence="13" id="KW-1185">Reference proteome</keyword>
<evidence type="ECO:0000256" key="8">
    <source>
        <dbReference type="PROSITE-ProRule" id="PRU00175"/>
    </source>
</evidence>
<evidence type="ECO:0000256" key="9">
    <source>
        <dbReference type="RuleBase" id="RU367105"/>
    </source>
</evidence>